<dbReference type="Proteomes" id="UP001303046">
    <property type="component" value="Unassembled WGS sequence"/>
</dbReference>
<accession>A0ABR1CLM2</accession>
<evidence type="ECO:0000256" key="2">
    <source>
        <dbReference type="ARBA" id="ARBA00023242"/>
    </source>
</evidence>
<evidence type="ECO:0000256" key="1">
    <source>
        <dbReference type="ARBA" id="ARBA00004604"/>
    </source>
</evidence>
<dbReference type="InterPro" id="IPR039883">
    <property type="entry name" value="Fcf2/DNTTIP2"/>
</dbReference>
<feature type="region of interest" description="Disordered" evidence="3">
    <location>
        <begin position="109"/>
        <end position="134"/>
    </location>
</feature>
<dbReference type="EMBL" id="JAVFWL010000002">
    <property type="protein sequence ID" value="KAK6739288.1"/>
    <property type="molecule type" value="Genomic_DNA"/>
</dbReference>
<feature type="region of interest" description="Disordered" evidence="3">
    <location>
        <begin position="342"/>
        <end position="368"/>
    </location>
</feature>
<proteinExistence type="predicted"/>
<protein>
    <recommendedName>
        <fullName evidence="4">Fcf2 pre-rRNA processing C-terminal domain-containing protein</fullName>
    </recommendedName>
</protein>
<keyword evidence="6" id="KW-1185">Reference proteome</keyword>
<comment type="caution">
    <text evidence="5">The sequence shown here is derived from an EMBL/GenBank/DDBJ whole genome shotgun (WGS) entry which is preliminary data.</text>
</comment>
<feature type="compositionally biased region" description="Basic and acidic residues" evidence="3">
    <location>
        <begin position="31"/>
        <end position="49"/>
    </location>
</feature>
<feature type="domain" description="Fcf2 pre-rRNA processing C-terminal" evidence="4">
    <location>
        <begin position="239"/>
        <end position="328"/>
    </location>
</feature>
<dbReference type="PANTHER" id="PTHR21686:SF12">
    <property type="entry name" value="DEOXYNUCLEOTIDYLTRANSFERASE TERMINAL-INTERACTING PROTEIN 2"/>
    <property type="match status" value="1"/>
</dbReference>
<comment type="subcellular location">
    <subcellularLocation>
        <location evidence="1">Nucleus</location>
        <location evidence="1">Nucleolus</location>
    </subcellularLocation>
</comment>
<organism evidence="5 6">
    <name type="scientific">Necator americanus</name>
    <name type="common">Human hookworm</name>
    <dbReference type="NCBI Taxonomy" id="51031"/>
    <lineage>
        <taxon>Eukaryota</taxon>
        <taxon>Metazoa</taxon>
        <taxon>Ecdysozoa</taxon>
        <taxon>Nematoda</taxon>
        <taxon>Chromadorea</taxon>
        <taxon>Rhabditida</taxon>
        <taxon>Rhabditina</taxon>
        <taxon>Rhabditomorpha</taxon>
        <taxon>Strongyloidea</taxon>
        <taxon>Ancylostomatidae</taxon>
        <taxon>Bunostominae</taxon>
        <taxon>Necator</taxon>
    </lineage>
</organism>
<gene>
    <name evidence="5" type="primary">Necator_chrII.g8792</name>
    <name evidence="5" type="ORF">RB195_020997</name>
</gene>
<evidence type="ECO:0000313" key="6">
    <source>
        <dbReference type="Proteomes" id="UP001303046"/>
    </source>
</evidence>
<dbReference type="PANTHER" id="PTHR21686">
    <property type="entry name" value="DEOXYNUCLEOTIDYLTRANSFERASE TERMINAL-INTERACTING PROTEIN 2"/>
    <property type="match status" value="1"/>
</dbReference>
<sequence>MVLDLGFGFSTKYNFEQSFCSNSNMVGGDNKSLEDAEREGRPSQRDDVRLNSLAEADLIASVRELASELGVSRSTAFAHLRGIEKSRKLDKWVPHELRGSQRMLKLKRRPLLSKTELPLPDSSSEDEGDGTSRTALPVVSKDFKIPWRKERSKHDSADFFVLDTVGRTEEPVSESSTSSSENVKPKTDISAPATVMLDERVEKLLDKAVCGPSFEKNYGETASLIGRRAAKRLRKLEREKTMGKEWFDIPATELTEEAKTDLELLQMRAAIDPLAFYRRSDRTVLPKYFQVGRVVDAPEDYYSGRLTKKERKNTMLDELLFDPQFSRSKREKFNAIQKFEKKKRRGTFQHSGPRRKRREKLNDRKKKP</sequence>
<evidence type="ECO:0000256" key="3">
    <source>
        <dbReference type="SAM" id="MobiDB-lite"/>
    </source>
</evidence>
<feature type="region of interest" description="Disordered" evidence="3">
    <location>
        <begin position="26"/>
        <end position="49"/>
    </location>
</feature>
<dbReference type="InterPro" id="IPR014810">
    <property type="entry name" value="Fcf2_C"/>
</dbReference>
<keyword evidence="2" id="KW-0539">Nucleus</keyword>
<name>A0ABR1CLM2_NECAM</name>
<evidence type="ECO:0000259" key="4">
    <source>
        <dbReference type="Pfam" id="PF08698"/>
    </source>
</evidence>
<evidence type="ECO:0000313" key="5">
    <source>
        <dbReference type="EMBL" id="KAK6739288.1"/>
    </source>
</evidence>
<dbReference type="Pfam" id="PF08698">
    <property type="entry name" value="Fcf2"/>
    <property type="match status" value="1"/>
</dbReference>
<reference evidence="5 6" key="1">
    <citation type="submission" date="2023-08" db="EMBL/GenBank/DDBJ databases">
        <title>A Necator americanus chromosomal reference genome.</title>
        <authorList>
            <person name="Ilik V."/>
            <person name="Petrzelkova K.J."/>
            <person name="Pardy F."/>
            <person name="Fuh T."/>
            <person name="Niatou-Singa F.S."/>
            <person name="Gouil Q."/>
            <person name="Baker L."/>
            <person name="Ritchie M.E."/>
            <person name="Jex A.R."/>
            <person name="Gazzola D."/>
            <person name="Li H."/>
            <person name="Toshio Fujiwara R."/>
            <person name="Zhan B."/>
            <person name="Aroian R.V."/>
            <person name="Pafco B."/>
            <person name="Schwarz E.M."/>
        </authorList>
    </citation>
    <scope>NUCLEOTIDE SEQUENCE [LARGE SCALE GENOMIC DNA]</scope>
    <source>
        <strain evidence="5 6">Aroian</strain>
        <tissue evidence="5">Whole animal</tissue>
    </source>
</reference>